<evidence type="ECO:0000313" key="1">
    <source>
        <dbReference type="EMBL" id="TMR39592.1"/>
    </source>
</evidence>
<accession>A0A5S4H3S9</accession>
<dbReference type="Proteomes" id="UP000306628">
    <property type="component" value="Unassembled WGS sequence"/>
</dbReference>
<evidence type="ECO:0000313" key="2">
    <source>
        <dbReference type="Proteomes" id="UP000306628"/>
    </source>
</evidence>
<sequence length="184" mass="20484">MRVKVLQEGPLFKFSDWPNDLVPDIAIGVYTVWHGDMLLYAGMSGRELRPEQLEIQPGQPRKPQGLWTRLRAHASGRRSGDQFNVYICDRLVIPTLTPEQQADLGRGHLSLDQLTRDYIRKHLGYRFLTCTSASKAREIESVVRAGGLRAGPPYLNPLRGPVLGLAVGLESDVVDVESPVMKPG</sequence>
<gene>
    <name evidence="1" type="ORF">ETD85_00845</name>
</gene>
<keyword evidence="2" id="KW-1185">Reference proteome</keyword>
<comment type="caution">
    <text evidence="1">The sequence shown here is derived from an EMBL/GenBank/DDBJ whole genome shotgun (WGS) entry which is preliminary data.</text>
</comment>
<protein>
    <submittedName>
        <fullName evidence="1">Uncharacterized protein</fullName>
    </submittedName>
</protein>
<proteinExistence type="predicted"/>
<dbReference type="AlphaFoldDB" id="A0A5S4H3S9"/>
<dbReference type="RefSeq" id="WP_138687618.1">
    <property type="nucleotide sequence ID" value="NZ_JBHSAZ010000112.1"/>
</dbReference>
<organism evidence="1 2">
    <name type="scientific">Nonomuraea zeae</name>
    <dbReference type="NCBI Taxonomy" id="1642303"/>
    <lineage>
        <taxon>Bacteria</taxon>
        <taxon>Bacillati</taxon>
        <taxon>Actinomycetota</taxon>
        <taxon>Actinomycetes</taxon>
        <taxon>Streptosporangiales</taxon>
        <taxon>Streptosporangiaceae</taxon>
        <taxon>Nonomuraea</taxon>
    </lineage>
</organism>
<dbReference type="EMBL" id="VCKX01000002">
    <property type="protein sequence ID" value="TMR39592.1"/>
    <property type="molecule type" value="Genomic_DNA"/>
</dbReference>
<dbReference type="OrthoDB" id="7857067at2"/>
<reference evidence="1 2" key="1">
    <citation type="submission" date="2019-05" db="EMBL/GenBank/DDBJ databases">
        <title>Draft genome sequence of Nonomuraea zeae DSM 100528.</title>
        <authorList>
            <person name="Saricaoglu S."/>
            <person name="Isik K."/>
        </authorList>
    </citation>
    <scope>NUCLEOTIDE SEQUENCE [LARGE SCALE GENOMIC DNA]</scope>
    <source>
        <strain evidence="1 2">DSM 100528</strain>
    </source>
</reference>
<name>A0A5S4H3S9_9ACTN</name>